<reference evidence="3 4" key="1">
    <citation type="journal article" date="2013" name="Genome Announc.">
        <title>Complete Genome of a Methanosarcina mazei Strain Isolated from Sediment Samples from an Amazonian Flooded Area.</title>
        <authorList>
            <person name="Assis das Gracas D."/>
            <person name="Thiago Juca Ramos R."/>
            <person name="Vieira Araujo A.C."/>
            <person name="Zahlouth R."/>
            <person name="Ribeiro Carneiro A."/>
            <person name="Souza Lopes T."/>
            <person name="Azevedo Barauna R."/>
            <person name="Azevedo V."/>
            <person name="Cruz Schneider M.P."/>
            <person name="Pellizari V.H."/>
            <person name="Silva A."/>
        </authorList>
    </citation>
    <scope>NUCLEOTIDE SEQUENCE [LARGE SCALE GENOMIC DNA]</scope>
    <source>
        <strain evidence="3 4">Tuc01</strain>
    </source>
</reference>
<gene>
    <name evidence="3" type="ORF">MmTuc01_2765</name>
</gene>
<dbReference type="KEGG" id="mmaz:MmTuc01_2765"/>
<dbReference type="Proteomes" id="UP000011718">
    <property type="component" value="Chromosome"/>
</dbReference>
<feature type="coiled-coil region" evidence="1">
    <location>
        <begin position="163"/>
        <end position="193"/>
    </location>
</feature>
<organism evidence="3 4">
    <name type="scientific">Methanosarcina mazei Tuc01</name>
    <dbReference type="NCBI Taxonomy" id="1236903"/>
    <lineage>
        <taxon>Archaea</taxon>
        <taxon>Methanobacteriati</taxon>
        <taxon>Methanobacteriota</taxon>
        <taxon>Stenosarchaea group</taxon>
        <taxon>Methanomicrobia</taxon>
        <taxon>Methanosarcinales</taxon>
        <taxon>Methanosarcinaceae</taxon>
        <taxon>Methanosarcina</taxon>
    </lineage>
</organism>
<feature type="region of interest" description="Disordered" evidence="2">
    <location>
        <begin position="30"/>
        <end position="85"/>
    </location>
</feature>
<sequence>MKKLVVVRYLAYITFILIILSILSGEAFAAKSSPENGNRNQYADENTIDTENYENSSEKNRGTESSGSESVKEEERIQTQDRDKYTAYKLERKHTQEELQLQKSEYREAKGDFLKVRNKIQTGKINPGSEEAIDATKVYLNSSISYMIAHLKNVKTNMQHSNGSGAEEKIAAIDESIKRLEAEQAAVKDASSQAELITSVSSVRGIWTNAQKASLAGAGQIVSQKVGEFLEKSENLSDGLEVQIQSLNETGVNTADLQTRLASYNQYIKAAREKKATADSIYEDDTATQNDLKVANNYLRESLNNVNKANQILKVIFDELKGHGFNEIGKVITENDIKTELNNTKGTDYKQINYSEAE</sequence>
<dbReference type="BioCyc" id="MMAZ1236903:G139K-2638-MONOMER"/>
<dbReference type="AlphaFoldDB" id="M1QCT7"/>
<evidence type="ECO:0000313" key="4">
    <source>
        <dbReference type="Proteomes" id="UP000011718"/>
    </source>
</evidence>
<proteinExistence type="predicted"/>
<keyword evidence="1" id="KW-0175">Coiled coil</keyword>
<dbReference type="EMBL" id="CP004144">
    <property type="protein sequence ID" value="AGF98053.1"/>
    <property type="molecule type" value="Genomic_DNA"/>
</dbReference>
<evidence type="ECO:0000313" key="3">
    <source>
        <dbReference type="EMBL" id="AGF98053.1"/>
    </source>
</evidence>
<evidence type="ECO:0000256" key="2">
    <source>
        <dbReference type="SAM" id="MobiDB-lite"/>
    </source>
</evidence>
<evidence type="ECO:0000256" key="1">
    <source>
        <dbReference type="SAM" id="Coils"/>
    </source>
</evidence>
<feature type="compositionally biased region" description="Basic and acidic residues" evidence="2">
    <location>
        <begin position="70"/>
        <end position="85"/>
    </location>
</feature>
<dbReference type="HOGENOM" id="CLU_071767_0_0_2"/>
<feature type="compositionally biased region" description="Polar residues" evidence="2">
    <location>
        <begin position="33"/>
        <end position="45"/>
    </location>
</feature>
<protein>
    <submittedName>
        <fullName evidence="3">Chromosome segregation ATPase</fullName>
    </submittedName>
</protein>
<name>M1QCT7_METMZ</name>
<accession>M1QCT7</accession>